<dbReference type="Pfam" id="PF11611">
    <property type="entry name" value="DUF4352"/>
    <property type="match status" value="1"/>
</dbReference>
<evidence type="ECO:0000313" key="4">
    <source>
        <dbReference type="Proteomes" id="UP000677913"/>
    </source>
</evidence>
<comment type="caution">
    <text evidence="3">The sequence shown here is derived from an EMBL/GenBank/DDBJ whole genome shotgun (WGS) entry which is preliminary data.</text>
</comment>
<dbReference type="InterPro" id="IPR029050">
    <property type="entry name" value="Immunoprotect_excell_Ig-like"/>
</dbReference>
<reference evidence="3" key="1">
    <citation type="submission" date="2021-04" db="EMBL/GenBank/DDBJ databases">
        <title>Genome based classification of Actinospica acidithermotolerans sp. nov., an actinobacterium isolated from an Indonesian hot spring.</title>
        <authorList>
            <person name="Kusuma A.B."/>
            <person name="Putra K.E."/>
            <person name="Nafisah S."/>
            <person name="Loh J."/>
            <person name="Nouioui I."/>
            <person name="Goodfellow M."/>
        </authorList>
    </citation>
    <scope>NUCLEOTIDE SEQUENCE</scope>
    <source>
        <strain evidence="3">DSM 45618</strain>
    </source>
</reference>
<evidence type="ECO:0000256" key="1">
    <source>
        <dbReference type="ARBA" id="ARBA00022729"/>
    </source>
</evidence>
<dbReference type="InterPro" id="IPR029051">
    <property type="entry name" value="DUF4352"/>
</dbReference>
<evidence type="ECO:0000259" key="2">
    <source>
        <dbReference type="Pfam" id="PF11611"/>
    </source>
</evidence>
<feature type="domain" description="DUF4352" evidence="2">
    <location>
        <begin position="110"/>
        <end position="218"/>
    </location>
</feature>
<evidence type="ECO:0000313" key="3">
    <source>
        <dbReference type="EMBL" id="MBS2966351.1"/>
    </source>
</evidence>
<keyword evidence="4" id="KW-1185">Reference proteome</keyword>
<dbReference type="Gene3D" id="2.60.40.1240">
    <property type="match status" value="1"/>
</dbReference>
<proteinExistence type="predicted"/>
<dbReference type="RefSeq" id="WP_211471337.1">
    <property type="nucleotide sequence ID" value="NZ_JAGSXH010000141.1"/>
</dbReference>
<dbReference type="AlphaFoldDB" id="A0A8J8BFN7"/>
<protein>
    <submittedName>
        <fullName evidence="3">DUF4352 domain-containing protein</fullName>
    </submittedName>
</protein>
<gene>
    <name evidence="3" type="ORF">KGA66_25130</name>
</gene>
<sequence length="232" mass="23627">MRVSAVASMVWTRREQPALITKGVVMINLRANLRTTRAMGMTLVTAGLAVTAGACAMPSTGNVNTSADTTHTTAAITTTATATADAAATGSKAAKLGDSITLAGDRAGDKLTVTLVKVATSGVSATDGFSTPDAGKHYIAVQFRLTDSGTGAYSDDPYLEAKVLDAAGQSYDPEIMLTTTSAGQGLASTVNIAPGDTQLGYIVFQMPNGDAPARIQYSLDAGLGATAQWSLS</sequence>
<dbReference type="Proteomes" id="UP000677913">
    <property type="component" value="Unassembled WGS sequence"/>
</dbReference>
<keyword evidence="1" id="KW-0732">Signal</keyword>
<dbReference type="EMBL" id="JAGSXH010000141">
    <property type="protein sequence ID" value="MBS2966351.1"/>
    <property type="molecule type" value="Genomic_DNA"/>
</dbReference>
<accession>A0A8J8BFN7</accession>
<name>A0A8J8BFN7_9ACTN</name>
<organism evidence="3 4">
    <name type="scientific">Actinocrinis puniceicyclus</name>
    <dbReference type="NCBI Taxonomy" id="977794"/>
    <lineage>
        <taxon>Bacteria</taxon>
        <taxon>Bacillati</taxon>
        <taxon>Actinomycetota</taxon>
        <taxon>Actinomycetes</taxon>
        <taxon>Catenulisporales</taxon>
        <taxon>Actinospicaceae</taxon>
        <taxon>Actinocrinis</taxon>
    </lineage>
</organism>